<dbReference type="GO" id="GO:1990883">
    <property type="term" value="F:18S rRNA cytidine N-acetyltransferase activity"/>
    <property type="evidence" value="ECO:0007669"/>
    <property type="project" value="TreeGrafter"/>
</dbReference>
<dbReference type="SUPFAM" id="SSF55729">
    <property type="entry name" value="Acyl-CoA N-acyltransferases (Nat)"/>
    <property type="match status" value="1"/>
</dbReference>
<dbReference type="InterPro" id="IPR007807">
    <property type="entry name" value="TcmA/NAT10_helicase"/>
</dbReference>
<evidence type="ECO:0000313" key="7">
    <source>
        <dbReference type="EMBL" id="AJA44681.1"/>
    </source>
</evidence>
<dbReference type="InterPro" id="IPR013562">
    <property type="entry name" value="TmcA/NAT10_N"/>
</dbReference>
<reference evidence="7 8" key="1">
    <citation type="journal article" date="2014" name="Appl. Environ. Microbiol.">
        <title>Gut symbionts from distinct hosts exhibit genotoxic activity via divergent colibactin biosynthetic pathways.</title>
        <authorList>
            <person name="Engel P."/>
            <person name="Vizcaino M.I."/>
            <person name="Crawford J.M."/>
        </authorList>
    </citation>
    <scope>NUCLEOTIDE SEQUENCE [LARGE SCALE GENOMIC DNA]</scope>
    <source>
        <strain evidence="7 8">PEB0191</strain>
    </source>
</reference>
<proteinExistence type="predicted"/>
<dbReference type="InterPro" id="IPR016181">
    <property type="entry name" value="Acyl_CoA_acyltransferase"/>
</dbReference>
<keyword evidence="8" id="KW-1185">Reference proteome</keyword>
<evidence type="ECO:0000256" key="5">
    <source>
        <dbReference type="ARBA" id="ARBA00023315"/>
    </source>
</evidence>
<dbReference type="EC" id="2.3.1.193" evidence="7"/>
<evidence type="ECO:0000256" key="4">
    <source>
        <dbReference type="ARBA" id="ARBA00022840"/>
    </source>
</evidence>
<dbReference type="Pfam" id="PF08351">
    <property type="entry name" value="TmcA_N"/>
    <property type="match status" value="1"/>
</dbReference>
<dbReference type="KEGG" id="fpp:FPB0191_00855"/>
<dbReference type="Proteomes" id="UP000030901">
    <property type="component" value="Chromosome"/>
</dbReference>
<accession>A0A0A7S5X1</accession>
<dbReference type="Gene3D" id="3.40.630.30">
    <property type="match status" value="1"/>
</dbReference>
<keyword evidence="5 7" id="KW-0012">Acyltransferase</keyword>
<dbReference type="GO" id="GO:0005524">
    <property type="term" value="F:ATP binding"/>
    <property type="evidence" value="ECO:0007669"/>
    <property type="project" value="UniProtKB-KW"/>
</dbReference>
<dbReference type="Gene3D" id="1.20.120.890">
    <property type="entry name" value="tRNA(Met) cytidine acetyltransferase, tail domain"/>
    <property type="match status" value="1"/>
</dbReference>
<dbReference type="STRING" id="1267021.FPB0191_00855"/>
<dbReference type="PANTHER" id="PTHR10925:SF5">
    <property type="entry name" value="RNA CYTIDINE ACETYLTRANSFERASE"/>
    <property type="match status" value="1"/>
</dbReference>
<dbReference type="InterPro" id="IPR033442">
    <property type="entry name" value="TmcA_tRNA_bind"/>
</dbReference>
<dbReference type="Pfam" id="PF17176">
    <property type="entry name" value="tRNA_bind_3"/>
    <property type="match status" value="1"/>
</dbReference>
<dbReference type="InterPro" id="IPR038321">
    <property type="entry name" value="TmcA_C_sf"/>
</dbReference>
<dbReference type="InterPro" id="IPR032672">
    <property type="entry name" value="TmcA/NAT10/Kre33"/>
</dbReference>
<dbReference type="GO" id="GO:0000049">
    <property type="term" value="F:tRNA binding"/>
    <property type="evidence" value="ECO:0007669"/>
    <property type="project" value="TreeGrafter"/>
</dbReference>
<dbReference type="PANTHER" id="PTHR10925">
    <property type="entry name" value="N-ACETYLTRANSFERASE 10"/>
    <property type="match status" value="1"/>
</dbReference>
<evidence type="ECO:0000313" key="8">
    <source>
        <dbReference type="Proteomes" id="UP000030901"/>
    </source>
</evidence>
<evidence type="ECO:0000256" key="3">
    <source>
        <dbReference type="ARBA" id="ARBA00022741"/>
    </source>
</evidence>
<gene>
    <name evidence="7" type="ORF">FPB0191_00855</name>
</gene>
<dbReference type="Gene3D" id="3.40.50.300">
    <property type="entry name" value="P-loop containing nucleotide triphosphate hydrolases"/>
    <property type="match status" value="1"/>
</dbReference>
<evidence type="ECO:0000259" key="6">
    <source>
        <dbReference type="PROSITE" id="PS51186"/>
    </source>
</evidence>
<sequence>MTSQFRHLVIFYGEEKLLAYTIEDIYRTIVGDWIIVTDDPDYFSFYNDVVSPIHAKQLLGREFKHAIFDARHAFNLDAFAILSGTLAANSMLILLLPPKLEDWVDQDSLRWNEQPTAIKVPQFANHLMNNINNHQCNYPHFCQLIDLSNQYDRKQLTHFIHPYQERRDPQLILDCNEQLSLLNRLKVSKNDIVLLTAKRGRGKSALAGMLANHYHCWITAPNRNAVATLMAFAPKPTSFYAPDELIVKLNNSASLPDWLIIDEAAMIPLPMLTKLLKYPCRILLTSTVEGYEGTGQGLLLKLFQQISDKRDIGYYQLKTPIRWQCNDPLEIFVDRLTLTNCNKPIFSKEVHKYEVDIDQVTVSSVTQHQLTSSVKLLVNFFGLLKTAHYQTTLIDLRRLLDATNLKLYKADYQHQLIGTLVLIEEGGLDSDLVEAIIKGYRRPKGNLVAQSLVAHGGVRQAAILNSLRINRIAIDQHFRRQGIASKMINQLIQDSQSKNYDYLSVSFAYSKEILNFWIKRGFNIVHVGTHKDASSGSYALMAIYPLSKAGKSLCDGMTQRLSRNWYWLKNRLSLSLPIEVNNSQQLDEGDRQELQLFATTSYAYSASLSVLYRLANQIKQLNKPNITSIASLLLAQFDHVLADHPIDKHIVKNDDLLGKKTLIKLLRQEVDQLLKIKELFNEQ</sequence>
<dbReference type="HOGENOM" id="CLU_004652_1_1_6"/>
<organism evidence="7 8">
    <name type="scientific">Frischella perrara</name>
    <dbReference type="NCBI Taxonomy" id="1267021"/>
    <lineage>
        <taxon>Bacteria</taxon>
        <taxon>Pseudomonadati</taxon>
        <taxon>Pseudomonadota</taxon>
        <taxon>Gammaproteobacteria</taxon>
        <taxon>Orbales</taxon>
        <taxon>Orbaceae</taxon>
        <taxon>Frischella</taxon>
    </lineage>
</organism>
<protein>
    <submittedName>
        <fullName evidence="7">tRNA(Met)-cytidine N(4)-acetyltransferase</fullName>
        <ecNumber evidence="7">2.3.1.193</ecNumber>
    </submittedName>
</protein>
<evidence type="ECO:0000256" key="2">
    <source>
        <dbReference type="ARBA" id="ARBA00022694"/>
    </source>
</evidence>
<keyword evidence="1 7" id="KW-0808">Transferase</keyword>
<dbReference type="InterPro" id="IPR027417">
    <property type="entry name" value="P-loop_NTPase"/>
</dbReference>
<dbReference type="Pfam" id="PF13718">
    <property type="entry name" value="GNAT_acetyltr_2"/>
    <property type="match status" value="1"/>
</dbReference>
<keyword evidence="4" id="KW-0067">ATP-binding</keyword>
<dbReference type="SUPFAM" id="SSF52540">
    <property type="entry name" value="P-loop containing nucleoside triphosphate hydrolases"/>
    <property type="match status" value="1"/>
</dbReference>
<dbReference type="CDD" id="cd04301">
    <property type="entry name" value="NAT_SF"/>
    <property type="match status" value="1"/>
</dbReference>
<evidence type="ECO:0000256" key="1">
    <source>
        <dbReference type="ARBA" id="ARBA00022679"/>
    </source>
</evidence>
<keyword evidence="2" id="KW-0819">tRNA processing</keyword>
<dbReference type="AlphaFoldDB" id="A0A0A7S5X1"/>
<dbReference type="PROSITE" id="PS51186">
    <property type="entry name" value="GNAT"/>
    <property type="match status" value="1"/>
</dbReference>
<keyword evidence="3" id="KW-0547">Nucleotide-binding</keyword>
<dbReference type="GO" id="GO:1904812">
    <property type="term" value="P:rRNA acetylation involved in maturation of SSU-rRNA"/>
    <property type="evidence" value="ECO:0007669"/>
    <property type="project" value="TreeGrafter"/>
</dbReference>
<dbReference type="Gene3D" id="3.40.50.11040">
    <property type="match status" value="1"/>
</dbReference>
<dbReference type="GO" id="GO:0002101">
    <property type="term" value="P:tRNA wobble cytosine modification"/>
    <property type="evidence" value="ECO:0007669"/>
    <property type="project" value="TreeGrafter"/>
</dbReference>
<dbReference type="GO" id="GO:0051392">
    <property type="term" value="F:tRNA cytidine N4-acetyltransferase activity"/>
    <property type="evidence" value="ECO:0007669"/>
    <property type="project" value="TreeGrafter"/>
</dbReference>
<dbReference type="InterPro" id="IPR000182">
    <property type="entry name" value="GNAT_dom"/>
</dbReference>
<dbReference type="GO" id="GO:0051391">
    <property type="term" value="P:tRNA acetylation"/>
    <property type="evidence" value="ECO:0007669"/>
    <property type="project" value="TreeGrafter"/>
</dbReference>
<dbReference type="OrthoDB" id="5578851at2"/>
<dbReference type="RefSeq" id="WP_052236751.1">
    <property type="nucleotide sequence ID" value="NZ_CP009056.1"/>
</dbReference>
<dbReference type="EMBL" id="CP009056">
    <property type="protein sequence ID" value="AJA44681.1"/>
    <property type="molecule type" value="Genomic_DNA"/>
</dbReference>
<feature type="domain" description="N-acetyltransferase" evidence="6">
    <location>
        <begin position="360"/>
        <end position="547"/>
    </location>
</feature>
<dbReference type="Pfam" id="PF05127">
    <property type="entry name" value="NAT10_TcmA_helicase"/>
    <property type="match status" value="1"/>
</dbReference>
<name>A0A0A7S5X1_FRIPE</name>